<comment type="caution">
    <text evidence="2">The sequence shown here is derived from an EMBL/GenBank/DDBJ whole genome shotgun (WGS) entry which is preliminary data.</text>
</comment>
<dbReference type="Gene3D" id="3.40.50.1820">
    <property type="entry name" value="alpha/beta hydrolase"/>
    <property type="match status" value="1"/>
</dbReference>
<feature type="domain" description="Carboxylesterase type B" evidence="1">
    <location>
        <begin position="21"/>
        <end position="493"/>
    </location>
</feature>
<accession>A0A1V2L3P3</accession>
<dbReference type="STRING" id="36022.A0A1V2L3P3"/>
<gene>
    <name evidence="2" type="ORF">BON22_3665</name>
</gene>
<keyword evidence="3" id="KW-1185">Reference proteome</keyword>
<proteinExistence type="predicted"/>
<dbReference type="VEuPathDB" id="FungiDB:BON22_3665"/>
<protein>
    <submittedName>
        <fullName evidence="2">Para-nitrobenzyl esterase</fullName>
    </submittedName>
</protein>
<dbReference type="InterPro" id="IPR029058">
    <property type="entry name" value="AB_hydrolase_fold"/>
</dbReference>
<organism evidence="2 3">
    <name type="scientific">Cyberlindnera fabianii</name>
    <name type="common">Yeast</name>
    <name type="synonym">Hansenula fabianii</name>
    <dbReference type="NCBI Taxonomy" id="36022"/>
    <lineage>
        <taxon>Eukaryota</taxon>
        <taxon>Fungi</taxon>
        <taxon>Dikarya</taxon>
        <taxon>Ascomycota</taxon>
        <taxon>Saccharomycotina</taxon>
        <taxon>Saccharomycetes</taxon>
        <taxon>Phaffomycetales</taxon>
        <taxon>Phaffomycetaceae</taxon>
        <taxon>Cyberlindnera</taxon>
    </lineage>
</organism>
<sequence length="535" mass="61395">MSYLANADESNKPYKLEIPGQGTLTGYTFKSSITGEDTTIRFAKVPYALPISAKDRFKIAEPIPDDFDYTGDYGQVGLKCPQPSVPNPVFNYKKSPSKEEIQYVNIFIPTGEAPEGGWPVFFYLHGGWLQYNSPNNVLMDTIDFNAQFENKFILVAPGYRLNMFGFLSSGELLEEDPRASNFGFWDQRMALEWTYKYIKHFGGNPDLVTAGGLSAGGYSLFFQLAYELYHPEEKQIIKQAVFQSNLVYCQPKTIEETQSQFDEICAKLGYNGTGAEKLAKLRELDSSFIEDFIPTLSMHTFRAVTDDKFVPSGLIADLHSGEFTKKMIAKDVKLLIGEADNEPWKYSMLNTPTTKEDLKLQVENYYPAKVIEPLIKVYPDLYKFEDDDPDFQEKLRLVFGDITADGQVYASERGFINQLVKFGFPQEKIYRYRISYRAAFNDAIVPKELKVIHALDFTLWFYYMKQYTEEERKVATTWITPLVDFLNFKDDIDGWKATDYTKLNLLTAEGKIEYIEDTYWARGVEIADEVYKAQL</sequence>
<dbReference type="Pfam" id="PF00135">
    <property type="entry name" value="COesterase"/>
    <property type="match status" value="1"/>
</dbReference>
<evidence type="ECO:0000313" key="3">
    <source>
        <dbReference type="Proteomes" id="UP000189513"/>
    </source>
</evidence>
<dbReference type="AlphaFoldDB" id="A0A1V2L3P3"/>
<dbReference type="EMBL" id="MPUK01000007">
    <property type="protein sequence ID" value="ONH66527.1"/>
    <property type="molecule type" value="Genomic_DNA"/>
</dbReference>
<dbReference type="PANTHER" id="PTHR43142:SF8">
    <property type="entry name" value="CARBOXYLIC ESTER HYDROLASE"/>
    <property type="match status" value="1"/>
</dbReference>
<dbReference type="Proteomes" id="UP000189513">
    <property type="component" value="Unassembled WGS sequence"/>
</dbReference>
<dbReference type="OMA" id="QVGDACH"/>
<dbReference type="InterPro" id="IPR002018">
    <property type="entry name" value="CarbesteraseB"/>
</dbReference>
<evidence type="ECO:0000313" key="2">
    <source>
        <dbReference type="EMBL" id="ONH66527.1"/>
    </source>
</evidence>
<dbReference type="SUPFAM" id="SSF53474">
    <property type="entry name" value="alpha/beta-Hydrolases"/>
    <property type="match status" value="1"/>
</dbReference>
<reference evidence="3" key="1">
    <citation type="journal article" date="2017" name="Genome Announc.">
        <title>Genome sequences of Cyberlindnera fabianii 65, Pichia kudriavzevii 129, and Saccharomyces cerevisiae 131 isolated from fermented masau fruits in Zimbabwe.</title>
        <authorList>
            <person name="van Rijswijck I.M.H."/>
            <person name="Derks M.F.L."/>
            <person name="Abee T."/>
            <person name="de Ridder D."/>
            <person name="Smid E.J."/>
        </authorList>
    </citation>
    <scope>NUCLEOTIDE SEQUENCE [LARGE SCALE GENOMIC DNA]</scope>
    <source>
        <strain evidence="3">65</strain>
    </source>
</reference>
<dbReference type="PANTHER" id="PTHR43142">
    <property type="entry name" value="CARBOXYLIC ESTER HYDROLASE"/>
    <property type="match status" value="1"/>
</dbReference>
<name>A0A1V2L3P3_CYBFA</name>
<evidence type="ECO:0000259" key="1">
    <source>
        <dbReference type="Pfam" id="PF00135"/>
    </source>
</evidence>